<feature type="compositionally biased region" description="Gly residues" evidence="1">
    <location>
        <begin position="25"/>
        <end position="56"/>
    </location>
</feature>
<feature type="non-terminal residue" evidence="2">
    <location>
        <position position="56"/>
    </location>
</feature>
<name>A0A392TZ00_9FABA</name>
<evidence type="ECO:0000313" key="3">
    <source>
        <dbReference type="Proteomes" id="UP000265520"/>
    </source>
</evidence>
<protein>
    <submittedName>
        <fullName evidence="2">Uncharacterized protein</fullName>
    </submittedName>
</protein>
<keyword evidence="3" id="KW-1185">Reference proteome</keyword>
<comment type="caution">
    <text evidence="2">The sequence shown here is derived from an EMBL/GenBank/DDBJ whole genome shotgun (WGS) entry which is preliminary data.</text>
</comment>
<organism evidence="2 3">
    <name type="scientific">Trifolium medium</name>
    <dbReference type="NCBI Taxonomy" id="97028"/>
    <lineage>
        <taxon>Eukaryota</taxon>
        <taxon>Viridiplantae</taxon>
        <taxon>Streptophyta</taxon>
        <taxon>Embryophyta</taxon>
        <taxon>Tracheophyta</taxon>
        <taxon>Spermatophyta</taxon>
        <taxon>Magnoliopsida</taxon>
        <taxon>eudicotyledons</taxon>
        <taxon>Gunneridae</taxon>
        <taxon>Pentapetalae</taxon>
        <taxon>rosids</taxon>
        <taxon>fabids</taxon>
        <taxon>Fabales</taxon>
        <taxon>Fabaceae</taxon>
        <taxon>Papilionoideae</taxon>
        <taxon>50 kb inversion clade</taxon>
        <taxon>NPAAA clade</taxon>
        <taxon>Hologalegina</taxon>
        <taxon>IRL clade</taxon>
        <taxon>Trifolieae</taxon>
        <taxon>Trifolium</taxon>
    </lineage>
</organism>
<evidence type="ECO:0000256" key="1">
    <source>
        <dbReference type="SAM" id="MobiDB-lite"/>
    </source>
</evidence>
<feature type="region of interest" description="Disordered" evidence="1">
    <location>
        <begin position="1"/>
        <end position="56"/>
    </location>
</feature>
<evidence type="ECO:0000313" key="2">
    <source>
        <dbReference type="EMBL" id="MCI66423.1"/>
    </source>
</evidence>
<accession>A0A392TZ00</accession>
<sequence length="56" mass="5079">MRRQGRAVQDEQHAVGGNGHDLHGAAGGNGPAAPGGNGGGNGPADPGGNGPAGGNG</sequence>
<dbReference type="Proteomes" id="UP000265520">
    <property type="component" value="Unassembled WGS sequence"/>
</dbReference>
<dbReference type="AlphaFoldDB" id="A0A392TZ00"/>
<reference evidence="2 3" key="1">
    <citation type="journal article" date="2018" name="Front. Plant Sci.">
        <title>Red Clover (Trifolium pratense) and Zigzag Clover (T. medium) - A Picture of Genomic Similarities and Differences.</title>
        <authorList>
            <person name="Dluhosova J."/>
            <person name="Istvanek J."/>
            <person name="Nedelnik J."/>
            <person name="Repkova J."/>
        </authorList>
    </citation>
    <scope>NUCLEOTIDE SEQUENCE [LARGE SCALE GENOMIC DNA]</scope>
    <source>
        <strain evidence="3">cv. 10/8</strain>
        <tissue evidence="2">Leaf</tissue>
    </source>
</reference>
<dbReference type="EMBL" id="LXQA010695069">
    <property type="protein sequence ID" value="MCI66423.1"/>
    <property type="molecule type" value="Genomic_DNA"/>
</dbReference>
<proteinExistence type="predicted"/>